<feature type="region of interest" description="Disordered" evidence="1">
    <location>
        <begin position="1"/>
        <end position="62"/>
    </location>
</feature>
<organism evidence="2 3">
    <name type="scientific">Pseudovibrio japonicus</name>
    <dbReference type="NCBI Taxonomy" id="366534"/>
    <lineage>
        <taxon>Bacteria</taxon>
        <taxon>Pseudomonadati</taxon>
        <taxon>Pseudomonadota</taxon>
        <taxon>Alphaproteobacteria</taxon>
        <taxon>Hyphomicrobiales</taxon>
        <taxon>Stappiaceae</taxon>
        <taxon>Pseudovibrio</taxon>
    </lineage>
</organism>
<dbReference type="Proteomes" id="UP000637980">
    <property type="component" value="Unassembled WGS sequence"/>
</dbReference>
<comment type="caution">
    <text evidence="2">The sequence shown here is derived from an EMBL/GenBank/DDBJ whole genome shotgun (WGS) entry which is preliminary data.</text>
</comment>
<accession>A0ABQ3EHE3</accession>
<feature type="compositionally biased region" description="Basic and acidic residues" evidence="1">
    <location>
        <begin position="47"/>
        <end position="62"/>
    </location>
</feature>
<evidence type="ECO:0000256" key="1">
    <source>
        <dbReference type="SAM" id="MobiDB-lite"/>
    </source>
</evidence>
<gene>
    <name evidence="2" type="ORF">GCM10007094_31360</name>
</gene>
<dbReference type="EMBL" id="BMXE01000006">
    <property type="protein sequence ID" value="GHB39837.1"/>
    <property type="molecule type" value="Genomic_DNA"/>
</dbReference>
<protein>
    <submittedName>
        <fullName evidence="2">Uncharacterized protein</fullName>
    </submittedName>
</protein>
<name>A0ABQ3EHE3_9HYPH</name>
<proteinExistence type="predicted"/>
<evidence type="ECO:0000313" key="2">
    <source>
        <dbReference type="EMBL" id="GHB39837.1"/>
    </source>
</evidence>
<evidence type="ECO:0000313" key="3">
    <source>
        <dbReference type="Proteomes" id="UP000637980"/>
    </source>
</evidence>
<sequence>MDGEADITVFNQDPVGQGKQGGHINPPMEALPSPSESPDGPLVAGYRKWDENKEGHPSCDNA</sequence>
<keyword evidence="3" id="KW-1185">Reference proteome</keyword>
<reference evidence="3" key="1">
    <citation type="journal article" date="2019" name="Int. J. Syst. Evol. Microbiol.">
        <title>The Global Catalogue of Microorganisms (GCM) 10K type strain sequencing project: providing services to taxonomists for standard genome sequencing and annotation.</title>
        <authorList>
            <consortium name="The Broad Institute Genomics Platform"/>
            <consortium name="The Broad Institute Genome Sequencing Center for Infectious Disease"/>
            <person name="Wu L."/>
            <person name="Ma J."/>
        </authorList>
    </citation>
    <scope>NUCLEOTIDE SEQUENCE [LARGE SCALE GENOMIC DNA]</scope>
    <source>
        <strain evidence="3">KCTC 12861</strain>
    </source>
</reference>